<dbReference type="OrthoDB" id="9813719at2"/>
<protein>
    <submittedName>
        <fullName evidence="1">Uncharacterized protein</fullName>
    </submittedName>
</protein>
<dbReference type="Proteomes" id="UP000198688">
    <property type="component" value="Chromosome I"/>
</dbReference>
<dbReference type="AlphaFoldDB" id="A0A1H1W3B0"/>
<evidence type="ECO:0000313" key="1">
    <source>
        <dbReference type="EMBL" id="SDS91200.1"/>
    </source>
</evidence>
<sequence length="90" mass="9827">MIIARAVRRWEWVDVLERDAADYGLPVRRRRQHASAREIGSLVSTASRLPPEQVELLIAQARSGDPAAAHAVGVVRTRLPGLIRGGRPGA</sequence>
<dbReference type="RefSeq" id="WP_157751440.1">
    <property type="nucleotide sequence ID" value="NZ_BOMJ01000013.1"/>
</dbReference>
<dbReference type="EMBL" id="LT629758">
    <property type="protein sequence ID" value="SDS91200.1"/>
    <property type="molecule type" value="Genomic_DNA"/>
</dbReference>
<name>A0A1H1W3B0_9ACTN</name>
<organism evidence="1 2">
    <name type="scientific">Actinoplanes derwentensis</name>
    <dbReference type="NCBI Taxonomy" id="113562"/>
    <lineage>
        <taxon>Bacteria</taxon>
        <taxon>Bacillati</taxon>
        <taxon>Actinomycetota</taxon>
        <taxon>Actinomycetes</taxon>
        <taxon>Micromonosporales</taxon>
        <taxon>Micromonosporaceae</taxon>
        <taxon>Actinoplanes</taxon>
    </lineage>
</organism>
<proteinExistence type="predicted"/>
<keyword evidence="2" id="KW-1185">Reference proteome</keyword>
<reference evidence="1 2" key="1">
    <citation type="submission" date="2016-10" db="EMBL/GenBank/DDBJ databases">
        <authorList>
            <person name="de Groot N.N."/>
        </authorList>
    </citation>
    <scope>NUCLEOTIDE SEQUENCE [LARGE SCALE GENOMIC DNA]</scope>
    <source>
        <strain evidence="1 2">DSM 43941</strain>
    </source>
</reference>
<accession>A0A1H1W3B0</accession>
<evidence type="ECO:0000313" key="2">
    <source>
        <dbReference type="Proteomes" id="UP000198688"/>
    </source>
</evidence>
<gene>
    <name evidence="1" type="ORF">SAMN04489716_1961</name>
</gene>